<evidence type="ECO:0000313" key="1">
    <source>
        <dbReference type="EMBL" id="TMQ63496.1"/>
    </source>
</evidence>
<organism evidence="1 2">
    <name type="scientific">Eiseniibacteriota bacterium</name>
    <dbReference type="NCBI Taxonomy" id="2212470"/>
    <lineage>
        <taxon>Bacteria</taxon>
        <taxon>Candidatus Eiseniibacteriota</taxon>
    </lineage>
</organism>
<dbReference type="AlphaFoldDB" id="A0A538TIQ4"/>
<proteinExistence type="predicted"/>
<evidence type="ECO:0000313" key="2">
    <source>
        <dbReference type="Proteomes" id="UP000316609"/>
    </source>
</evidence>
<reference evidence="1 2" key="1">
    <citation type="journal article" date="2019" name="Nat. Microbiol.">
        <title>Mediterranean grassland soil C-N compound turnover is dependent on rainfall and depth, and is mediated by genomically divergent microorganisms.</title>
        <authorList>
            <person name="Diamond S."/>
            <person name="Andeer P.F."/>
            <person name="Li Z."/>
            <person name="Crits-Christoph A."/>
            <person name="Burstein D."/>
            <person name="Anantharaman K."/>
            <person name="Lane K.R."/>
            <person name="Thomas B.C."/>
            <person name="Pan C."/>
            <person name="Northen T.R."/>
            <person name="Banfield J.F."/>
        </authorList>
    </citation>
    <scope>NUCLEOTIDE SEQUENCE [LARGE SCALE GENOMIC DNA]</scope>
    <source>
        <strain evidence="1">WS_8</strain>
    </source>
</reference>
<dbReference type="EMBL" id="VBOY01000108">
    <property type="protein sequence ID" value="TMQ63496.1"/>
    <property type="molecule type" value="Genomic_DNA"/>
</dbReference>
<sequence>MPEFISKLRVAVRIRQTGEEPVDGFLLLLPQAEFHRGPETILERLNATDRLIPFVRRSDGATLLVGRPELEWVAAARTVAAGLVLQQSHFVTHEERVAVRFRSGEEMEGLIQMELPEMLNRASDFLNGSDDFFALLTSAGTFLVNKGQVLHTRLFEASPLPIAPESGESGY</sequence>
<gene>
    <name evidence="1" type="ORF">E6K78_10560</name>
</gene>
<accession>A0A538TIQ4</accession>
<comment type="caution">
    <text evidence="1">The sequence shown here is derived from an EMBL/GenBank/DDBJ whole genome shotgun (WGS) entry which is preliminary data.</text>
</comment>
<dbReference type="Proteomes" id="UP000316609">
    <property type="component" value="Unassembled WGS sequence"/>
</dbReference>
<protein>
    <submittedName>
        <fullName evidence="1">Uncharacterized protein</fullName>
    </submittedName>
</protein>
<name>A0A538TIQ4_UNCEI</name>